<dbReference type="Pfam" id="PF25797">
    <property type="entry name" value="PDF2_C"/>
    <property type="match status" value="1"/>
</dbReference>
<dbReference type="GO" id="GO:0003677">
    <property type="term" value="F:DNA binding"/>
    <property type="evidence" value="ECO:0007669"/>
    <property type="project" value="UniProtKB-KW"/>
</dbReference>
<evidence type="ECO:0000313" key="8">
    <source>
        <dbReference type="Proteomes" id="UP000075243"/>
    </source>
</evidence>
<dbReference type="SUPFAM" id="SSF55961">
    <property type="entry name" value="Bet v1-like"/>
    <property type="match status" value="2"/>
</dbReference>
<dbReference type="PANTHER" id="PTHR45654:SF9">
    <property type="entry name" value="HOMEOBOX-LEUCINE ZIPPER PROTEIN HDG10-RELATED"/>
    <property type="match status" value="1"/>
</dbReference>
<dbReference type="InterPro" id="IPR023393">
    <property type="entry name" value="START-like_dom_sf"/>
</dbReference>
<evidence type="ECO:0000259" key="6">
    <source>
        <dbReference type="PROSITE" id="PS50848"/>
    </source>
</evidence>
<dbReference type="SMART" id="SM00234">
    <property type="entry name" value="START"/>
    <property type="match status" value="1"/>
</dbReference>
<dbReference type="InterPro" id="IPR002913">
    <property type="entry name" value="START_lipid-bd_dom"/>
</dbReference>
<proteinExistence type="predicted"/>
<dbReference type="InterPro" id="IPR057993">
    <property type="entry name" value="HD-Zip_IV_C"/>
</dbReference>
<name>A0A151SZI0_CAJCA</name>
<accession>A0A151SZI0</accession>
<dbReference type="GO" id="GO:0008289">
    <property type="term" value="F:lipid binding"/>
    <property type="evidence" value="ECO:0007669"/>
    <property type="project" value="InterPro"/>
</dbReference>
<protein>
    <submittedName>
        <fullName evidence="7">Homeobox-leucine zipper protein HDG8</fullName>
    </submittedName>
</protein>
<evidence type="ECO:0000256" key="2">
    <source>
        <dbReference type="ARBA" id="ARBA00023125"/>
    </source>
</evidence>
<evidence type="ECO:0000256" key="1">
    <source>
        <dbReference type="ARBA" id="ARBA00023015"/>
    </source>
</evidence>
<evidence type="ECO:0000256" key="5">
    <source>
        <dbReference type="ARBA" id="ARBA00023242"/>
    </source>
</evidence>
<dbReference type="PROSITE" id="PS50848">
    <property type="entry name" value="START"/>
    <property type="match status" value="1"/>
</dbReference>
<dbReference type="PANTHER" id="PTHR45654">
    <property type="entry name" value="HOMEOBOX-LEUCINE ZIPPER PROTEIN MERISTEM L1"/>
    <property type="match status" value="1"/>
</dbReference>
<keyword evidence="8" id="KW-1185">Reference proteome</keyword>
<evidence type="ECO:0000256" key="3">
    <source>
        <dbReference type="ARBA" id="ARBA00023155"/>
    </source>
</evidence>
<organism evidence="7 8">
    <name type="scientific">Cajanus cajan</name>
    <name type="common">Pigeon pea</name>
    <name type="synonym">Cajanus indicus</name>
    <dbReference type="NCBI Taxonomy" id="3821"/>
    <lineage>
        <taxon>Eukaryota</taxon>
        <taxon>Viridiplantae</taxon>
        <taxon>Streptophyta</taxon>
        <taxon>Embryophyta</taxon>
        <taxon>Tracheophyta</taxon>
        <taxon>Spermatophyta</taxon>
        <taxon>Magnoliopsida</taxon>
        <taxon>eudicotyledons</taxon>
        <taxon>Gunneridae</taxon>
        <taxon>Pentapetalae</taxon>
        <taxon>rosids</taxon>
        <taxon>fabids</taxon>
        <taxon>Fabales</taxon>
        <taxon>Fabaceae</taxon>
        <taxon>Papilionoideae</taxon>
        <taxon>50 kb inversion clade</taxon>
        <taxon>NPAAA clade</taxon>
        <taxon>indigoferoid/millettioid clade</taxon>
        <taxon>Phaseoleae</taxon>
        <taxon>Cajanus</taxon>
    </lineage>
</organism>
<dbReference type="InterPro" id="IPR042160">
    <property type="entry name" value="HD-Zip_IV"/>
</dbReference>
<feature type="domain" description="START" evidence="6">
    <location>
        <begin position="49"/>
        <end position="278"/>
    </location>
</feature>
<keyword evidence="5" id="KW-0539">Nucleus</keyword>
<reference evidence="7 8" key="1">
    <citation type="journal article" date="2012" name="Nat. Biotechnol.">
        <title>Draft genome sequence of pigeonpea (Cajanus cajan), an orphan legume crop of resource-poor farmers.</title>
        <authorList>
            <person name="Varshney R.K."/>
            <person name="Chen W."/>
            <person name="Li Y."/>
            <person name="Bharti A.K."/>
            <person name="Saxena R.K."/>
            <person name="Schlueter J.A."/>
            <person name="Donoghue M.T."/>
            <person name="Azam S."/>
            <person name="Fan G."/>
            <person name="Whaley A.M."/>
            <person name="Farmer A.D."/>
            <person name="Sheridan J."/>
            <person name="Iwata A."/>
            <person name="Tuteja R."/>
            <person name="Penmetsa R.V."/>
            <person name="Wu W."/>
            <person name="Upadhyaya H.D."/>
            <person name="Yang S.P."/>
            <person name="Shah T."/>
            <person name="Saxena K.B."/>
            <person name="Michael T."/>
            <person name="McCombie W.R."/>
            <person name="Yang B."/>
            <person name="Zhang G."/>
            <person name="Yang H."/>
            <person name="Wang J."/>
            <person name="Spillane C."/>
            <person name="Cook D.R."/>
            <person name="May G.D."/>
            <person name="Xu X."/>
            <person name="Jackson S.A."/>
        </authorList>
    </citation>
    <scope>NUCLEOTIDE SEQUENCE [LARGE SCALE GENOMIC DNA]</scope>
    <source>
        <strain evidence="8">cv. Asha</strain>
    </source>
</reference>
<keyword evidence="1" id="KW-0805">Transcription regulation</keyword>
<gene>
    <name evidence="7" type="ORF">KK1_015650</name>
</gene>
<dbReference type="Gene3D" id="3.30.530.20">
    <property type="match status" value="1"/>
</dbReference>
<evidence type="ECO:0000313" key="7">
    <source>
        <dbReference type="EMBL" id="KYP60199.1"/>
    </source>
</evidence>
<keyword evidence="3 7" id="KW-0371">Homeobox</keyword>
<dbReference type="AlphaFoldDB" id="A0A151SZI0"/>
<dbReference type="Pfam" id="PF01852">
    <property type="entry name" value="START"/>
    <property type="match status" value="1"/>
</dbReference>
<sequence>MSTLPSSISSKVHGNIDVLIILNISQAPTIEQTDEETQQYYVSDHDEAGWKEIEHIAKVADASMAELLKLIRVNGPLWTKSSHGEGYVLVSEKYANMFPRVDSLNRPHTREESSKHYTTVRIRARQLVEMLLDSEEWVNIFPTIVSQAEKVVLDLGSLDDRNGALQVVYEKMHGISPLVSSRELVFLRCCQKIGEDAWAIAHVSIDSFRGCSYDFPARRLPSGCMIYQMTKEFCMVTWIEHVEVNDRITQRGHIRNNIAYGAERWLWALHRMCERFACTSMESIPLQATQEVVNTFNAIKKSTKFSDRMVQGFCRVLHESRHEGFIQENSNAIKITLRTNTAPDMPEGIIATAVTSIRLPVPPHQIVSLLTEARKRSKWDVLSCGLPVNELRHFTIGGSRISILKIYNRIENDVMIFQDSYTNPLGSYVVYAPISMKNACLIMNGDDPMVPKVLPSGFLISKDNRTIVESSSRQHPNNRSGGSFLTVVYQLLLCSNEELIGDIKRETVAGIVISILQKIKNSFNNSN</sequence>
<evidence type="ECO:0000256" key="4">
    <source>
        <dbReference type="ARBA" id="ARBA00023163"/>
    </source>
</evidence>
<keyword evidence="4" id="KW-0804">Transcription</keyword>
<dbReference type="Proteomes" id="UP000075243">
    <property type="component" value="Chromosome 10"/>
</dbReference>
<dbReference type="EMBL" id="CM003612">
    <property type="protein sequence ID" value="KYP60199.1"/>
    <property type="molecule type" value="Genomic_DNA"/>
</dbReference>
<dbReference type="STRING" id="3821.A0A151SZI0"/>
<dbReference type="Gramene" id="C.cajan_15209.t">
    <property type="protein sequence ID" value="C.cajan_15209.t"/>
    <property type="gene ID" value="C.cajan_15209"/>
</dbReference>
<keyword evidence="2 7" id="KW-0238">DNA-binding</keyword>